<evidence type="ECO:0000256" key="14">
    <source>
        <dbReference type="ARBA" id="ARBA00023293"/>
    </source>
</evidence>
<dbReference type="GO" id="GO:0005524">
    <property type="term" value="F:ATP binding"/>
    <property type="evidence" value="ECO:0007669"/>
    <property type="project" value="InterPro"/>
</dbReference>
<dbReference type="CDD" id="cd06352">
    <property type="entry name" value="PBP1_NPR_GC-like"/>
    <property type="match status" value="1"/>
</dbReference>
<dbReference type="InterPro" id="IPR000719">
    <property type="entry name" value="Prot_kinase_dom"/>
</dbReference>
<evidence type="ECO:0000313" key="21">
    <source>
        <dbReference type="RefSeq" id="XP_022308211.1"/>
    </source>
</evidence>
<evidence type="ECO:0000256" key="12">
    <source>
        <dbReference type="ARBA" id="ARBA00023180"/>
    </source>
</evidence>
<dbReference type="InterPro" id="IPR050401">
    <property type="entry name" value="Cyclic_nucleotide_synthase"/>
</dbReference>
<dbReference type="Gene3D" id="1.10.510.10">
    <property type="entry name" value="Transferase(Phosphotransferase) domain 1"/>
    <property type="match status" value="1"/>
</dbReference>
<dbReference type="GeneID" id="111114219"/>
<name>A0A8B8BZE5_CRAVI</name>
<dbReference type="PRINTS" id="PR00255">
    <property type="entry name" value="NATPEPTIDER"/>
</dbReference>
<dbReference type="Pfam" id="PF00211">
    <property type="entry name" value="Guanylate_cyc"/>
    <property type="match status" value="1"/>
</dbReference>
<dbReference type="GO" id="GO:0004672">
    <property type="term" value="F:protein kinase activity"/>
    <property type="evidence" value="ECO:0007669"/>
    <property type="project" value="InterPro"/>
</dbReference>
<dbReference type="PROSITE" id="PS00452">
    <property type="entry name" value="GUANYLATE_CYCLASE_1"/>
    <property type="match status" value="1"/>
</dbReference>
<dbReference type="Proteomes" id="UP000694844">
    <property type="component" value="Chromosome 9"/>
</dbReference>
<keyword evidence="11" id="KW-0675">Receptor</keyword>
<dbReference type="PANTHER" id="PTHR11920">
    <property type="entry name" value="GUANYLYL CYCLASE"/>
    <property type="match status" value="1"/>
</dbReference>
<comment type="catalytic activity">
    <reaction evidence="1 16">
        <text>GTP = 3',5'-cyclic GMP + diphosphate</text>
        <dbReference type="Rhea" id="RHEA:13665"/>
        <dbReference type="ChEBI" id="CHEBI:33019"/>
        <dbReference type="ChEBI" id="CHEBI:37565"/>
        <dbReference type="ChEBI" id="CHEBI:57746"/>
        <dbReference type="EC" id="4.6.1.2"/>
    </reaction>
</comment>
<evidence type="ECO:0000313" key="20">
    <source>
        <dbReference type="Proteomes" id="UP000694844"/>
    </source>
</evidence>
<dbReference type="PANTHER" id="PTHR11920:SF494">
    <property type="entry name" value="ATRIAL NATRIURETIC PEPTIDE RECEPTOR 2"/>
    <property type="match status" value="1"/>
</dbReference>
<evidence type="ECO:0000256" key="3">
    <source>
        <dbReference type="ARBA" id="ARBA00012202"/>
    </source>
</evidence>
<evidence type="ECO:0000256" key="16">
    <source>
        <dbReference type="RuleBase" id="RU003431"/>
    </source>
</evidence>
<dbReference type="PROSITE" id="PS50011">
    <property type="entry name" value="PROTEIN_KINASE_DOM"/>
    <property type="match status" value="1"/>
</dbReference>
<comment type="subcellular location">
    <subcellularLocation>
        <location evidence="2">Cell membrane</location>
        <topology evidence="2">Single-pass type I membrane protein</topology>
    </subcellularLocation>
</comment>
<evidence type="ECO:0000256" key="4">
    <source>
        <dbReference type="ARBA" id="ARBA00022475"/>
    </source>
</evidence>
<evidence type="ECO:0000256" key="15">
    <source>
        <dbReference type="RuleBase" id="RU000405"/>
    </source>
</evidence>
<dbReference type="GO" id="GO:0004383">
    <property type="term" value="F:guanylate cyclase activity"/>
    <property type="evidence" value="ECO:0007669"/>
    <property type="project" value="UniProtKB-EC"/>
</dbReference>
<dbReference type="InterPro" id="IPR029787">
    <property type="entry name" value="Nucleotide_cyclase"/>
</dbReference>
<evidence type="ECO:0000256" key="6">
    <source>
        <dbReference type="ARBA" id="ARBA00022729"/>
    </source>
</evidence>
<dbReference type="KEGG" id="cvn:111114219"/>
<evidence type="ECO:0000256" key="17">
    <source>
        <dbReference type="SAM" id="SignalP"/>
    </source>
</evidence>
<feature type="domain" description="Guanylate cyclase" evidence="19">
    <location>
        <begin position="610"/>
        <end position="740"/>
    </location>
</feature>
<evidence type="ECO:0000256" key="8">
    <source>
        <dbReference type="ARBA" id="ARBA00022989"/>
    </source>
</evidence>
<keyword evidence="5" id="KW-0812">Transmembrane</keyword>
<dbReference type="InterPro" id="IPR001828">
    <property type="entry name" value="ANF_lig-bd_rcpt"/>
</dbReference>
<keyword evidence="20" id="KW-1185">Reference proteome</keyword>
<evidence type="ECO:0000259" key="18">
    <source>
        <dbReference type="PROSITE" id="PS50011"/>
    </source>
</evidence>
<keyword evidence="14 16" id="KW-0141">cGMP biosynthesis</keyword>
<comment type="similarity">
    <text evidence="15">Belongs to the adenylyl cyclase class-4/guanylyl cyclase family.</text>
</comment>
<dbReference type="GO" id="GO:0007168">
    <property type="term" value="P:receptor guanylyl cyclase signaling pathway"/>
    <property type="evidence" value="ECO:0007669"/>
    <property type="project" value="TreeGrafter"/>
</dbReference>
<dbReference type="GO" id="GO:0001653">
    <property type="term" value="F:peptide receptor activity"/>
    <property type="evidence" value="ECO:0007669"/>
    <property type="project" value="TreeGrafter"/>
</dbReference>
<dbReference type="RefSeq" id="XP_022308211.1">
    <property type="nucleotide sequence ID" value="XM_022452503.1"/>
</dbReference>
<protein>
    <recommendedName>
        <fullName evidence="3 16">Guanylate cyclase</fullName>
        <ecNumber evidence="3 16">4.6.1.2</ecNumber>
    </recommendedName>
</protein>
<evidence type="ECO:0000256" key="5">
    <source>
        <dbReference type="ARBA" id="ARBA00022692"/>
    </source>
</evidence>
<sequence length="791" mass="91100">MLFVQLSIAMLCSSLVLTERFNITVAVFNSDQTLPFGIHRTGPAVDLGIKKLKEILGENVKVDIVRYVSINDSECDPDKQGLFGKIISEMHYERNITAIIGPIFLVICHSSVLREIMLKARVLGMTSGDYVFMNFFIFHGSINGEVRWKMEDKHDQAAREAFESLLLFGLYQSQEPDYQEFQLQIKQQSLKEYNFDYFHEDINPAALTYYEAFVLYGEIIAETIRDGKDYTDGKYIMSRMWNRTFNGINGEIYVNPNGDREFSWMVLDMNSSTGDFLLKSITDNVSIINQNVATFKGTNVILLNLNANSLSVSKHVYMELNQLRNITCPNLTKFLGLTENNSTVYCVSELCPRGDLRDILSNDSFVLNREFSFSLMRDIIQAMEYIHTSNIRYHGSLHSQNCVIDSRFVLKVANFGLQSLRNFEVDPSDEKCFWIAPEILRKEQLSDTEMQMADVYSFGITMYEVITRKEPYEDDKKFWSLKEILEKLKVVGGTQFRPSVDDIDFDMDVIRLMKRCWDEDPKYRPTFSALRKESRKMHWERSGDKLLDTLLSRMEQYANNLEEVVEERTRCLIEEKQKSEELLYQVLPRSVANELKCGRVVYPEAYTCVTIYFSDIVGFTTLSSESTPMQVIDLLNGLYTCFDTIIEHFDVYKVETIGDAYMVVSGLPTRNGDQHVVEIAKMSCSILENVREFKVGHKPDYQLCARIGIHSGPVCAGVVGRKMPRYCLFGDTVNTASRMESNGEAMKIHVSESSQNLLKDHPDLLLEERGKIQIKGKGNMRTYWLHRRLQE</sequence>
<dbReference type="InterPro" id="IPR001245">
    <property type="entry name" value="Ser-Thr/Tyr_kinase_cat_dom"/>
</dbReference>
<organism evidence="20 21">
    <name type="scientific">Crassostrea virginica</name>
    <name type="common">Eastern oyster</name>
    <dbReference type="NCBI Taxonomy" id="6565"/>
    <lineage>
        <taxon>Eukaryota</taxon>
        <taxon>Metazoa</taxon>
        <taxon>Spiralia</taxon>
        <taxon>Lophotrochozoa</taxon>
        <taxon>Mollusca</taxon>
        <taxon>Bivalvia</taxon>
        <taxon>Autobranchia</taxon>
        <taxon>Pteriomorphia</taxon>
        <taxon>Ostreida</taxon>
        <taxon>Ostreoidea</taxon>
        <taxon>Ostreidae</taxon>
        <taxon>Crassostrea</taxon>
    </lineage>
</organism>
<dbReference type="FunFam" id="3.30.70.1230:FF:000004">
    <property type="entry name" value="Guanylate cyclase"/>
    <property type="match status" value="1"/>
</dbReference>
<dbReference type="GO" id="GO:0004016">
    <property type="term" value="F:adenylate cyclase activity"/>
    <property type="evidence" value="ECO:0007669"/>
    <property type="project" value="TreeGrafter"/>
</dbReference>
<keyword evidence="10" id="KW-0472">Membrane</keyword>
<keyword evidence="12" id="KW-0325">Glycoprotein</keyword>
<keyword evidence="7" id="KW-0547">Nucleotide-binding</keyword>
<reference evidence="21" key="1">
    <citation type="submission" date="2025-08" db="UniProtKB">
        <authorList>
            <consortium name="RefSeq"/>
        </authorList>
    </citation>
    <scope>IDENTIFICATION</scope>
    <source>
        <tissue evidence="21">Whole sample</tissue>
    </source>
</reference>
<keyword evidence="8" id="KW-1133">Transmembrane helix</keyword>
<feature type="signal peptide" evidence="17">
    <location>
        <begin position="1"/>
        <end position="18"/>
    </location>
</feature>
<dbReference type="SUPFAM" id="SSF55073">
    <property type="entry name" value="Nucleotide cyclase"/>
    <property type="match status" value="1"/>
</dbReference>
<dbReference type="InterPro" id="IPR028082">
    <property type="entry name" value="Peripla_BP_I"/>
</dbReference>
<dbReference type="SUPFAM" id="SSF56112">
    <property type="entry name" value="Protein kinase-like (PK-like)"/>
    <property type="match status" value="1"/>
</dbReference>
<dbReference type="GO" id="GO:0005525">
    <property type="term" value="F:GTP binding"/>
    <property type="evidence" value="ECO:0007669"/>
    <property type="project" value="UniProtKB-KW"/>
</dbReference>
<dbReference type="GO" id="GO:0005886">
    <property type="term" value="C:plasma membrane"/>
    <property type="evidence" value="ECO:0007669"/>
    <property type="project" value="UniProtKB-SubCell"/>
</dbReference>
<evidence type="ECO:0000256" key="1">
    <source>
        <dbReference type="ARBA" id="ARBA00001436"/>
    </source>
</evidence>
<gene>
    <name evidence="21" type="primary">LOC111114219</name>
</gene>
<keyword evidence="9" id="KW-0342">GTP-binding</keyword>
<dbReference type="AlphaFoldDB" id="A0A8B8BZE5"/>
<dbReference type="SUPFAM" id="SSF53822">
    <property type="entry name" value="Periplasmic binding protein-like I"/>
    <property type="match status" value="1"/>
</dbReference>
<accession>A0A8B8BZE5</accession>
<proteinExistence type="inferred from homology"/>
<dbReference type="Gene3D" id="3.30.70.1230">
    <property type="entry name" value="Nucleotide cyclase"/>
    <property type="match status" value="1"/>
</dbReference>
<dbReference type="CDD" id="cd07302">
    <property type="entry name" value="CHD"/>
    <property type="match status" value="1"/>
</dbReference>
<dbReference type="GO" id="GO:0035556">
    <property type="term" value="P:intracellular signal transduction"/>
    <property type="evidence" value="ECO:0007669"/>
    <property type="project" value="InterPro"/>
</dbReference>
<dbReference type="OrthoDB" id="1890790at2759"/>
<dbReference type="SMART" id="SM00044">
    <property type="entry name" value="CYCc"/>
    <property type="match status" value="1"/>
</dbReference>
<keyword evidence="4" id="KW-1003">Cell membrane</keyword>
<feature type="chain" id="PRO_5034907219" description="Guanylate cyclase" evidence="17">
    <location>
        <begin position="19"/>
        <end position="791"/>
    </location>
</feature>
<keyword evidence="6 17" id="KW-0732">Signal</keyword>
<feature type="domain" description="Protein kinase" evidence="18">
    <location>
        <begin position="238"/>
        <end position="540"/>
    </location>
</feature>
<dbReference type="Gene3D" id="3.40.50.2300">
    <property type="match status" value="2"/>
</dbReference>
<keyword evidence="13 15" id="KW-0456">Lyase</keyword>
<evidence type="ECO:0000256" key="10">
    <source>
        <dbReference type="ARBA" id="ARBA00023136"/>
    </source>
</evidence>
<dbReference type="InterPro" id="IPR018297">
    <property type="entry name" value="A/G_cyclase_CS"/>
</dbReference>
<dbReference type="Pfam" id="PF07714">
    <property type="entry name" value="PK_Tyr_Ser-Thr"/>
    <property type="match status" value="1"/>
</dbReference>
<evidence type="ECO:0000256" key="7">
    <source>
        <dbReference type="ARBA" id="ARBA00022741"/>
    </source>
</evidence>
<evidence type="ECO:0000256" key="9">
    <source>
        <dbReference type="ARBA" id="ARBA00023134"/>
    </source>
</evidence>
<dbReference type="Pfam" id="PF01094">
    <property type="entry name" value="ANF_receptor"/>
    <property type="match status" value="1"/>
</dbReference>
<evidence type="ECO:0000259" key="19">
    <source>
        <dbReference type="PROSITE" id="PS50125"/>
    </source>
</evidence>
<dbReference type="InterPro" id="IPR001054">
    <property type="entry name" value="A/G_cyclase"/>
</dbReference>
<dbReference type="PROSITE" id="PS50125">
    <property type="entry name" value="GUANYLATE_CYCLASE_2"/>
    <property type="match status" value="1"/>
</dbReference>
<dbReference type="InterPro" id="IPR001170">
    <property type="entry name" value="ANPR/GUC"/>
</dbReference>
<evidence type="ECO:0000256" key="2">
    <source>
        <dbReference type="ARBA" id="ARBA00004251"/>
    </source>
</evidence>
<evidence type="ECO:0000256" key="11">
    <source>
        <dbReference type="ARBA" id="ARBA00023170"/>
    </source>
</evidence>
<dbReference type="InterPro" id="IPR011009">
    <property type="entry name" value="Kinase-like_dom_sf"/>
</dbReference>
<evidence type="ECO:0000256" key="13">
    <source>
        <dbReference type="ARBA" id="ARBA00023239"/>
    </source>
</evidence>
<dbReference type="EC" id="4.6.1.2" evidence="3 16"/>